<evidence type="ECO:0000256" key="6">
    <source>
        <dbReference type="ARBA" id="ARBA00022839"/>
    </source>
</evidence>
<dbReference type="SUPFAM" id="SSF52540">
    <property type="entry name" value="P-loop containing nucleoside triphosphate hydrolases"/>
    <property type="match status" value="1"/>
</dbReference>
<reference evidence="10 11" key="1">
    <citation type="submission" date="2020-03" db="EMBL/GenBank/DDBJ databases">
        <title>Two novel Motilibacter sp.</title>
        <authorList>
            <person name="Liu S."/>
        </authorList>
    </citation>
    <scope>NUCLEOTIDE SEQUENCE [LARGE SCALE GENOMIC DNA]</scope>
    <source>
        <strain evidence="10 11">E257</strain>
    </source>
</reference>
<feature type="non-terminal residue" evidence="10">
    <location>
        <position position="310"/>
    </location>
</feature>
<comment type="caution">
    <text evidence="10">The sequence shown here is derived from an EMBL/GenBank/DDBJ whole genome shotgun (WGS) entry which is preliminary data.</text>
</comment>
<keyword evidence="1" id="KW-0540">Nuclease</keyword>
<evidence type="ECO:0000256" key="5">
    <source>
        <dbReference type="ARBA" id="ARBA00022806"/>
    </source>
</evidence>
<keyword evidence="2" id="KW-0547">Nucleotide-binding</keyword>
<organism evidence="10 11">
    <name type="scientific">Motilibacter deserti</name>
    <dbReference type="NCBI Taxonomy" id="2714956"/>
    <lineage>
        <taxon>Bacteria</taxon>
        <taxon>Bacillati</taxon>
        <taxon>Actinomycetota</taxon>
        <taxon>Actinomycetes</taxon>
        <taxon>Motilibacterales</taxon>
        <taxon>Motilibacteraceae</taxon>
        <taxon>Motilibacter</taxon>
    </lineage>
</organism>
<keyword evidence="4" id="KW-0378">Hydrolase</keyword>
<dbReference type="InterPro" id="IPR027417">
    <property type="entry name" value="P-loop_NTPase"/>
</dbReference>
<accession>A0ABX0GZ94</accession>
<keyword evidence="5" id="KW-0347">Helicase</keyword>
<dbReference type="Pfam" id="PF04257">
    <property type="entry name" value="Exonuc_V_gamma"/>
    <property type="match status" value="1"/>
</dbReference>
<dbReference type="PANTHER" id="PTHR30591">
    <property type="entry name" value="RECBCD ENZYME SUBUNIT RECC"/>
    <property type="match status" value="1"/>
</dbReference>
<protein>
    <submittedName>
        <fullName evidence="10">Exodeoxyribonuclease V subunit gamma</fullName>
    </submittedName>
</protein>
<keyword evidence="3" id="KW-0227">DNA damage</keyword>
<keyword evidence="6" id="KW-0269">Exonuclease</keyword>
<evidence type="ECO:0000313" key="10">
    <source>
        <dbReference type="EMBL" id="NHC16331.1"/>
    </source>
</evidence>
<evidence type="ECO:0000256" key="7">
    <source>
        <dbReference type="ARBA" id="ARBA00022840"/>
    </source>
</evidence>
<keyword evidence="7" id="KW-0067">ATP-binding</keyword>
<dbReference type="Gene3D" id="1.10.10.160">
    <property type="match status" value="1"/>
</dbReference>
<dbReference type="RefSeq" id="WP_166284781.1">
    <property type="nucleotide sequence ID" value="NZ_JAANNP010000135.1"/>
</dbReference>
<keyword evidence="11" id="KW-1185">Reference proteome</keyword>
<evidence type="ECO:0000256" key="1">
    <source>
        <dbReference type="ARBA" id="ARBA00022722"/>
    </source>
</evidence>
<dbReference type="PANTHER" id="PTHR30591:SF1">
    <property type="entry name" value="RECBCD ENZYME SUBUNIT RECC"/>
    <property type="match status" value="1"/>
</dbReference>
<keyword evidence="8" id="KW-0238">DNA-binding</keyword>
<dbReference type="Proteomes" id="UP000800981">
    <property type="component" value="Unassembled WGS sequence"/>
</dbReference>
<dbReference type="EMBL" id="JAANNP010000135">
    <property type="protein sequence ID" value="NHC16331.1"/>
    <property type="molecule type" value="Genomic_DNA"/>
</dbReference>
<evidence type="ECO:0000256" key="9">
    <source>
        <dbReference type="ARBA" id="ARBA00023204"/>
    </source>
</evidence>
<sequence>MLHVHRSERADQLAGALAELLRAPARDADPFSPEVVAVPARGVERWLAQHLSRALGAGGGRADGVCANVAFPSPATLVQEAVAAVTGADPRADVWLPDRLVWPLLEVLDACAGEAWCTVLGRHLGMPGAASGPGGAAGSTGDRQRRGRRYAVARHLAGLFAAYAAARPRMLRAWASGEDTDGGGTPLPADLAWQAELWRRLRAHVGAESPAERLDAACEQLRARPQLLALPGRLSVFGPTRLTASSLAVLAAVAEHRDVHLWLPHPSPSLWQRVAQAASGAAAGGRDGGSAVGVEALRRADDPAGTGVLR</sequence>
<keyword evidence="9" id="KW-0234">DNA repair</keyword>
<evidence type="ECO:0000313" key="11">
    <source>
        <dbReference type="Proteomes" id="UP000800981"/>
    </source>
</evidence>
<evidence type="ECO:0000256" key="4">
    <source>
        <dbReference type="ARBA" id="ARBA00022801"/>
    </source>
</evidence>
<evidence type="ECO:0000256" key="3">
    <source>
        <dbReference type="ARBA" id="ARBA00022763"/>
    </source>
</evidence>
<evidence type="ECO:0000256" key="2">
    <source>
        <dbReference type="ARBA" id="ARBA00022741"/>
    </source>
</evidence>
<proteinExistence type="predicted"/>
<name>A0ABX0GZ94_9ACTN</name>
<dbReference type="InterPro" id="IPR013986">
    <property type="entry name" value="DExx_box_DNA_helicase_dom_sf"/>
</dbReference>
<dbReference type="Gene3D" id="3.40.50.10930">
    <property type="match status" value="1"/>
</dbReference>
<evidence type="ECO:0000256" key="8">
    <source>
        <dbReference type="ARBA" id="ARBA00023125"/>
    </source>
</evidence>
<gene>
    <name evidence="10" type="ORF">G9H71_21330</name>
</gene>